<evidence type="ECO:0000313" key="2">
    <source>
        <dbReference type="EMBL" id="MBR9972197.1"/>
    </source>
</evidence>
<feature type="chain" id="PRO_5046898005" description="Secreted protein" evidence="1">
    <location>
        <begin position="27"/>
        <end position="201"/>
    </location>
</feature>
<dbReference type="EMBL" id="JAGTUF010000009">
    <property type="protein sequence ID" value="MBR9972197.1"/>
    <property type="molecule type" value="Genomic_DNA"/>
</dbReference>
<reference evidence="2 3" key="1">
    <citation type="submission" date="2021-04" db="EMBL/GenBank/DDBJ databases">
        <title>Magnetospirillum sulfuroxidans sp. nov., a facultative chemolithoautotrophic sulfur-oxidizing alphaproteobacterium isolated from freshwater sediment and proposals for Paramagetospirillum gen. nov., and Magnetospirillaceae fam. nov.</title>
        <authorList>
            <person name="Koziaeva V."/>
            <person name="Geelhoed J.S."/>
            <person name="Sorokin D.Y."/>
            <person name="Grouzdev D.S."/>
        </authorList>
    </citation>
    <scope>NUCLEOTIDE SEQUENCE [LARGE SCALE GENOMIC DNA]</scope>
    <source>
        <strain evidence="2 3">J10</strain>
    </source>
</reference>
<proteinExistence type="predicted"/>
<evidence type="ECO:0008006" key="4">
    <source>
        <dbReference type="Google" id="ProtNLM"/>
    </source>
</evidence>
<evidence type="ECO:0000256" key="1">
    <source>
        <dbReference type="SAM" id="SignalP"/>
    </source>
</evidence>
<evidence type="ECO:0000313" key="3">
    <source>
        <dbReference type="Proteomes" id="UP000680714"/>
    </source>
</evidence>
<accession>A0ABS5ICP1</accession>
<keyword evidence="1" id="KW-0732">Signal</keyword>
<gene>
    <name evidence="2" type="ORF">KEC16_10790</name>
</gene>
<organism evidence="2 3">
    <name type="scientific">Magnetospirillum sulfuroxidans</name>
    <dbReference type="NCBI Taxonomy" id="611300"/>
    <lineage>
        <taxon>Bacteria</taxon>
        <taxon>Pseudomonadati</taxon>
        <taxon>Pseudomonadota</taxon>
        <taxon>Alphaproteobacteria</taxon>
        <taxon>Rhodospirillales</taxon>
        <taxon>Rhodospirillaceae</taxon>
        <taxon>Magnetospirillum</taxon>
    </lineage>
</organism>
<feature type="signal peptide" evidence="1">
    <location>
        <begin position="1"/>
        <end position="26"/>
    </location>
</feature>
<dbReference type="RefSeq" id="WP_211548718.1">
    <property type="nucleotide sequence ID" value="NZ_JAGTUF010000009.1"/>
</dbReference>
<name>A0ABS5ICP1_9PROT</name>
<sequence>MISKKMLFATAAAAAAAAIVALPALAATQHDNEVFFAIAGVTQFQFSETAHSITSGQPYGGTTSNVSKSGAQARIVVKAGRKGSSSVANWFKTQVAAGQTLACDSKGTFPDALNFAVQGTLTMTVGDKTITCQDVLVAQGHFGTTNNWWMGGPNMQGAHVSLSGITLQSCKAAGSVLPIEVTFSPQTPCVNNFNISVIELK</sequence>
<dbReference type="Proteomes" id="UP000680714">
    <property type="component" value="Unassembled WGS sequence"/>
</dbReference>
<comment type="caution">
    <text evidence="2">The sequence shown here is derived from an EMBL/GenBank/DDBJ whole genome shotgun (WGS) entry which is preliminary data.</text>
</comment>
<protein>
    <recommendedName>
        <fullName evidence="4">Secreted protein</fullName>
    </recommendedName>
</protein>
<keyword evidence="3" id="KW-1185">Reference proteome</keyword>